<evidence type="ECO:0000313" key="2">
    <source>
        <dbReference type="Proteomes" id="UP001184150"/>
    </source>
</evidence>
<organism evidence="1 2">
    <name type="scientific">Novosphingobium capsulatum</name>
    <dbReference type="NCBI Taxonomy" id="13688"/>
    <lineage>
        <taxon>Bacteria</taxon>
        <taxon>Pseudomonadati</taxon>
        <taxon>Pseudomonadota</taxon>
        <taxon>Alphaproteobacteria</taxon>
        <taxon>Sphingomonadales</taxon>
        <taxon>Sphingomonadaceae</taxon>
        <taxon>Novosphingobium</taxon>
    </lineage>
</organism>
<gene>
    <name evidence="1" type="ORF">J2792_003346</name>
</gene>
<sequence>MDMHHSFSPSAEWRAARESELEFIEMARAIRDLARELGVAPDQAVDRLAERGLHAALSLLAEQAGPTVEARFLQRRAQAATTHRPL</sequence>
<accession>A0ABU1MQ38</accession>
<proteinExistence type="predicted"/>
<name>A0ABU1MQ38_9SPHN</name>
<dbReference type="EMBL" id="JAVDRD010000009">
    <property type="protein sequence ID" value="MDR6512463.1"/>
    <property type="molecule type" value="Genomic_DNA"/>
</dbReference>
<reference evidence="1 2" key="1">
    <citation type="submission" date="2023-07" db="EMBL/GenBank/DDBJ databases">
        <title>Sorghum-associated microbial communities from plants grown in Nebraska, USA.</title>
        <authorList>
            <person name="Schachtman D."/>
        </authorList>
    </citation>
    <scope>NUCLEOTIDE SEQUENCE [LARGE SCALE GENOMIC DNA]</scope>
    <source>
        <strain evidence="1 2">DS1027</strain>
    </source>
</reference>
<dbReference type="RefSeq" id="WP_107716829.1">
    <property type="nucleotide sequence ID" value="NZ_JAVDRD010000009.1"/>
</dbReference>
<protein>
    <submittedName>
        <fullName evidence="1">Uncharacterized protein</fullName>
    </submittedName>
</protein>
<dbReference type="Proteomes" id="UP001184150">
    <property type="component" value="Unassembled WGS sequence"/>
</dbReference>
<keyword evidence="2" id="KW-1185">Reference proteome</keyword>
<comment type="caution">
    <text evidence="1">The sequence shown here is derived from an EMBL/GenBank/DDBJ whole genome shotgun (WGS) entry which is preliminary data.</text>
</comment>
<evidence type="ECO:0000313" key="1">
    <source>
        <dbReference type="EMBL" id="MDR6512463.1"/>
    </source>
</evidence>